<dbReference type="PANTHER" id="PTHR24559:SF444">
    <property type="entry name" value="REVERSE TRANSCRIPTASE DOMAIN-CONTAINING PROTEIN"/>
    <property type="match status" value="1"/>
</dbReference>
<evidence type="ECO:0000256" key="5">
    <source>
        <dbReference type="ARBA" id="ARBA00022801"/>
    </source>
</evidence>
<evidence type="ECO:0000256" key="8">
    <source>
        <dbReference type="SAM" id="MobiDB-lite"/>
    </source>
</evidence>
<dbReference type="Proteomes" id="UP001151760">
    <property type="component" value="Unassembled WGS sequence"/>
</dbReference>
<feature type="compositionally biased region" description="Polar residues" evidence="8">
    <location>
        <begin position="117"/>
        <end position="134"/>
    </location>
</feature>
<sequence>MVNTRTETELRCGQLQAARGCMLHRLAIRNPVRSSKAVSPCDAENWTLPYGEKDLRRDGCKDAFKTRLAVLLDMQKELGDELSLGQGGGGNYRNNNNNKYSRDNNRNSGAGRDQRNRGQQSHRSTNSGSQQSRVPSEGYTHPVCTTCGRRHPGECRRAAGTCFKCGQAGHLQRDCKKNTGASSSGHADKKPDASGRVFALTQDQAANTSGFLDTILTRLLDVSSIMIKPIVSEFQGVFPEDTSVKRSRRIVTGVVGAEVLSAPSGIGHRGAPVLFFKEGRTVVFHEFLDKFVIVFIDDILVFSKSKEEHEEHLRTVLQILRQEKLYAKFSKCEFWLSKVALLGHIVSLKELLGFGKGARKELEELKQRLVSSPIPYSFQLVQVDFQIYSAASKKDLAVYSCSMANNGFWASLRVEPNLISQIKAAQKDDGEIWAIIQNIDQQTEFRAIVLHFHDSSRVRRRNVSRSQANFWWSGMEARCTLTQRSCQISDPRFTSRFWKGLQKAWGTRLKFSTAFHPEKTDGQSERTIQTLEDMLRSCALEWAGNWDDYICLVEFAYNNSWHASIKCAPFEMLYGRKCRAPICWDQFWSTAKIKTVNNETQIHAKVEGKKIVISESSVRRDLQLDDEDGGRGRRPREGNDERVEDLNGQGNDQGNVGNQNGNVVNENIQENVGNVLVNGNRVGCSYKEFIACNPKEYNGKGGAVNLTRWIKKMNHEMQKLEFKLWNHAMVGAGHAAYTDRFHEFARLVPHLVTPDSRMIERNGSIKKVEKRVNMGEPSKDRSRRDDNKRTTTGNVFATTVNPVGRENMGTWSKCTTCNSYHAPGGPCRTCFNYNCPGHLAKDCRGVPRNVNPVNAGNPTVRACYECGSTDHVRPVCLRWNRAQELEGNRPNQVAANNGGQGRGNQGNQARGRAFMLGAEEARQDPNIMTGTFTLNNHFATTLFDSGADYSFVSTTFIPLLGLEPSDLGMDWLSNYKAEIIFHEKVVRIPLTDGKIVVVRDFPEVFLDDLSGLLTIREIEFQIELIPGAMPVAKYPYRLAPSKMKELSEQLKELQAKGLIRPSSSPWGAPVLFVKKKDGSFRMCINYRELNKLTVKNRYPLPRIDDLFDQLQGSQFFSKIDLRSGYHQLRVHEDDIPKTAFRTRYGHFDFTVMPFVLTNAPAIFMDLMNKVCRPYLDKFVIVFIDNILIYSKTQEEHVEHLRLVLELLKKEKLYAKFSKCEFWLREVQFLGHVINGNGIHVDPSKIEAVKNWKAPRTPTESEEQELAFQTLKDKLCNAPILALSDGPEDFVLKIHEKNYTTHDLELGAVVFALKIWRHYLYGTKTVIYMNHKSLQHIFSQKELNMQQCRWIELFSDYDYEIRYHPGKENVVANALSRKERVKPKRVRAMNMILQSSIKDRILEAQKEAVDEFVVLQRGLDKMIAQRSNGTLYYLDRIWVPLKGEVRTLIMDEAHKSKYFVHPRVDKMYYDLRDRLRLSIKGHLACSSNLRFPYGNEKGIAMDFMTKLPRTSSGHDTIWVIIDRLTKSALFLPMREDYKMERLA</sequence>
<keyword evidence="1" id="KW-0808">Transferase</keyword>
<dbReference type="Gene3D" id="4.10.60.10">
    <property type="entry name" value="Zinc finger, CCHC-type"/>
    <property type="match status" value="2"/>
</dbReference>
<keyword evidence="4" id="KW-0255">Endonuclease</keyword>
<keyword evidence="5" id="KW-0378">Hydrolase</keyword>
<keyword evidence="2" id="KW-0548">Nucleotidyltransferase</keyword>
<dbReference type="InterPro" id="IPR043502">
    <property type="entry name" value="DNA/RNA_pol_sf"/>
</dbReference>
<evidence type="ECO:0000256" key="3">
    <source>
        <dbReference type="ARBA" id="ARBA00022722"/>
    </source>
</evidence>
<evidence type="ECO:0000256" key="7">
    <source>
        <dbReference type="PROSITE-ProRule" id="PRU00047"/>
    </source>
</evidence>
<feature type="region of interest" description="Disordered" evidence="8">
    <location>
        <begin position="887"/>
        <end position="908"/>
    </location>
</feature>
<keyword evidence="3" id="KW-0540">Nuclease</keyword>
<dbReference type="Gene3D" id="3.30.420.10">
    <property type="entry name" value="Ribonuclease H-like superfamily/Ribonuclease H"/>
    <property type="match status" value="1"/>
</dbReference>
<evidence type="ECO:0000256" key="4">
    <source>
        <dbReference type="ARBA" id="ARBA00022759"/>
    </source>
</evidence>
<name>A0ABQ5BV99_9ASTR</name>
<keyword evidence="6 11" id="KW-0695">RNA-directed DNA polymerase</keyword>
<dbReference type="InterPro" id="IPR001878">
    <property type="entry name" value="Znf_CCHC"/>
</dbReference>
<keyword evidence="7" id="KW-0862">Zinc</keyword>
<dbReference type="SUPFAM" id="SSF53098">
    <property type="entry name" value="Ribonuclease H-like"/>
    <property type="match status" value="1"/>
</dbReference>
<dbReference type="Pfam" id="PF00098">
    <property type="entry name" value="zf-CCHC"/>
    <property type="match status" value="1"/>
</dbReference>
<dbReference type="CDD" id="cd09274">
    <property type="entry name" value="RNase_HI_RT_Ty3"/>
    <property type="match status" value="1"/>
</dbReference>
<feature type="region of interest" description="Disordered" evidence="8">
    <location>
        <begin position="766"/>
        <end position="793"/>
    </location>
</feature>
<reference evidence="11" key="1">
    <citation type="journal article" date="2022" name="Int. J. Mol. Sci.">
        <title>Draft Genome of Tanacetum Coccineum: Genomic Comparison of Closely Related Tanacetum-Family Plants.</title>
        <authorList>
            <person name="Yamashiro T."/>
            <person name="Shiraishi A."/>
            <person name="Nakayama K."/>
            <person name="Satake H."/>
        </authorList>
    </citation>
    <scope>NUCLEOTIDE SEQUENCE</scope>
</reference>
<feature type="domain" description="Reverse transcriptase" evidence="10">
    <location>
        <begin position="1054"/>
        <end position="1233"/>
    </location>
</feature>
<dbReference type="PROSITE" id="PS50158">
    <property type="entry name" value="ZF_CCHC"/>
    <property type="match status" value="1"/>
</dbReference>
<dbReference type="PANTHER" id="PTHR24559">
    <property type="entry name" value="TRANSPOSON TY3-I GAG-POL POLYPROTEIN"/>
    <property type="match status" value="1"/>
</dbReference>
<feature type="compositionally biased region" description="Low complexity" evidence="8">
    <location>
        <begin position="647"/>
        <end position="663"/>
    </location>
</feature>
<evidence type="ECO:0000259" key="9">
    <source>
        <dbReference type="PROSITE" id="PS50158"/>
    </source>
</evidence>
<dbReference type="SMART" id="SM00343">
    <property type="entry name" value="ZnF_C2HC"/>
    <property type="match status" value="3"/>
</dbReference>
<dbReference type="GO" id="GO:0003964">
    <property type="term" value="F:RNA-directed DNA polymerase activity"/>
    <property type="evidence" value="ECO:0007669"/>
    <property type="project" value="UniProtKB-KW"/>
</dbReference>
<dbReference type="PROSITE" id="PS50878">
    <property type="entry name" value="RT_POL"/>
    <property type="match status" value="1"/>
</dbReference>
<protein>
    <submittedName>
        <fullName evidence="11">Reverse transcriptase domain-containing protein</fullName>
    </submittedName>
</protein>
<keyword evidence="7" id="KW-0479">Metal-binding</keyword>
<accession>A0ABQ5BV99</accession>
<organism evidence="11 12">
    <name type="scientific">Tanacetum coccineum</name>
    <dbReference type="NCBI Taxonomy" id="301880"/>
    <lineage>
        <taxon>Eukaryota</taxon>
        <taxon>Viridiplantae</taxon>
        <taxon>Streptophyta</taxon>
        <taxon>Embryophyta</taxon>
        <taxon>Tracheophyta</taxon>
        <taxon>Spermatophyta</taxon>
        <taxon>Magnoliopsida</taxon>
        <taxon>eudicotyledons</taxon>
        <taxon>Gunneridae</taxon>
        <taxon>Pentapetalae</taxon>
        <taxon>asterids</taxon>
        <taxon>campanulids</taxon>
        <taxon>Asterales</taxon>
        <taxon>Asteraceae</taxon>
        <taxon>Asteroideae</taxon>
        <taxon>Anthemideae</taxon>
        <taxon>Anthemidinae</taxon>
        <taxon>Tanacetum</taxon>
    </lineage>
</organism>
<evidence type="ECO:0000259" key="10">
    <source>
        <dbReference type="PROSITE" id="PS50878"/>
    </source>
</evidence>
<comment type="caution">
    <text evidence="11">The sequence shown here is derived from an EMBL/GenBank/DDBJ whole genome shotgun (WGS) entry which is preliminary data.</text>
</comment>
<dbReference type="SUPFAM" id="SSF56672">
    <property type="entry name" value="DNA/RNA polymerases"/>
    <property type="match status" value="2"/>
</dbReference>
<feature type="region of interest" description="Disordered" evidence="8">
    <location>
        <begin position="82"/>
        <end position="140"/>
    </location>
</feature>
<feature type="domain" description="CCHC-type" evidence="9">
    <location>
        <begin position="162"/>
        <end position="177"/>
    </location>
</feature>
<reference evidence="11" key="2">
    <citation type="submission" date="2022-01" db="EMBL/GenBank/DDBJ databases">
        <authorList>
            <person name="Yamashiro T."/>
            <person name="Shiraishi A."/>
            <person name="Satake H."/>
            <person name="Nakayama K."/>
        </authorList>
    </citation>
    <scope>NUCLEOTIDE SEQUENCE</scope>
</reference>
<evidence type="ECO:0000256" key="1">
    <source>
        <dbReference type="ARBA" id="ARBA00022679"/>
    </source>
</evidence>
<dbReference type="InterPro" id="IPR043128">
    <property type="entry name" value="Rev_trsase/Diguanyl_cyclase"/>
</dbReference>
<feature type="region of interest" description="Disordered" evidence="8">
    <location>
        <begin position="623"/>
        <end position="663"/>
    </location>
</feature>
<gene>
    <name evidence="11" type="ORF">Tco_0876389</name>
</gene>
<dbReference type="EMBL" id="BQNB010013578">
    <property type="protein sequence ID" value="GJT17683.1"/>
    <property type="molecule type" value="Genomic_DNA"/>
</dbReference>
<evidence type="ECO:0000256" key="6">
    <source>
        <dbReference type="ARBA" id="ARBA00022918"/>
    </source>
</evidence>
<dbReference type="InterPro" id="IPR041373">
    <property type="entry name" value="RT_RNaseH"/>
</dbReference>
<dbReference type="Pfam" id="PF17917">
    <property type="entry name" value="RT_RNaseH"/>
    <property type="match status" value="1"/>
</dbReference>
<dbReference type="InterPro" id="IPR053134">
    <property type="entry name" value="RNA-dir_DNA_polymerase"/>
</dbReference>
<dbReference type="Pfam" id="PF08284">
    <property type="entry name" value="RVP_2"/>
    <property type="match status" value="1"/>
</dbReference>
<evidence type="ECO:0000313" key="11">
    <source>
        <dbReference type="EMBL" id="GJT17683.1"/>
    </source>
</evidence>
<keyword evidence="7" id="KW-0863">Zinc-finger</keyword>
<proteinExistence type="predicted"/>
<evidence type="ECO:0000256" key="2">
    <source>
        <dbReference type="ARBA" id="ARBA00022695"/>
    </source>
</evidence>
<dbReference type="Pfam" id="PF00078">
    <property type="entry name" value="RVT_1"/>
    <property type="match status" value="2"/>
</dbReference>
<dbReference type="InterPro" id="IPR036397">
    <property type="entry name" value="RNaseH_sf"/>
</dbReference>
<dbReference type="CDD" id="cd01647">
    <property type="entry name" value="RT_LTR"/>
    <property type="match status" value="2"/>
</dbReference>
<dbReference type="Gene3D" id="3.10.10.10">
    <property type="entry name" value="HIV Type 1 Reverse Transcriptase, subunit A, domain 1"/>
    <property type="match status" value="1"/>
</dbReference>
<keyword evidence="12" id="KW-1185">Reference proteome</keyword>
<dbReference type="Gene3D" id="3.30.70.270">
    <property type="match status" value="2"/>
</dbReference>
<dbReference type="InterPro" id="IPR012337">
    <property type="entry name" value="RNaseH-like_sf"/>
</dbReference>
<feature type="compositionally biased region" description="Basic and acidic residues" evidence="8">
    <location>
        <begin position="766"/>
        <end position="789"/>
    </location>
</feature>
<dbReference type="InterPro" id="IPR000477">
    <property type="entry name" value="RT_dom"/>
</dbReference>
<evidence type="ECO:0000313" key="12">
    <source>
        <dbReference type="Proteomes" id="UP001151760"/>
    </source>
</evidence>
<feature type="compositionally biased region" description="Basic and acidic residues" evidence="8">
    <location>
        <begin position="623"/>
        <end position="645"/>
    </location>
</feature>